<dbReference type="PANTHER" id="PTHR11261:SF3">
    <property type="entry name" value="RETINOL-BINDING PROTEIN 3"/>
    <property type="match status" value="1"/>
</dbReference>
<dbReference type="GO" id="GO:0016787">
    <property type="term" value="F:hydrolase activity"/>
    <property type="evidence" value="ECO:0007669"/>
    <property type="project" value="UniProtKB-KW"/>
</dbReference>
<gene>
    <name evidence="3" type="ORF">ACFFJC_13015</name>
</gene>
<reference evidence="3 4" key="1">
    <citation type="submission" date="2024-09" db="EMBL/GenBank/DDBJ databases">
        <authorList>
            <person name="Sun Q."/>
            <person name="Mori K."/>
        </authorList>
    </citation>
    <scope>NUCLEOTIDE SEQUENCE [LARGE SCALE GENOMIC DNA]</scope>
    <source>
        <strain evidence="3 4">CCM 7706</strain>
    </source>
</reference>
<dbReference type="Pfam" id="PF03572">
    <property type="entry name" value="Peptidase_S41"/>
    <property type="match status" value="1"/>
</dbReference>
<proteinExistence type="predicted"/>
<name>A0ABV6CXS1_9SPHN</name>
<dbReference type="Proteomes" id="UP001589798">
    <property type="component" value="Unassembled WGS sequence"/>
</dbReference>
<evidence type="ECO:0000313" key="4">
    <source>
        <dbReference type="Proteomes" id="UP001589798"/>
    </source>
</evidence>
<dbReference type="EC" id="3.4.-.-" evidence="3"/>
<comment type="caution">
    <text evidence="3">The sequence shown here is derived from an EMBL/GenBank/DDBJ whole genome shotgun (WGS) entry which is preliminary data.</text>
</comment>
<organism evidence="3 4">
    <name type="scientific">Novosphingobium soli</name>
    <dbReference type="NCBI Taxonomy" id="574956"/>
    <lineage>
        <taxon>Bacteria</taxon>
        <taxon>Pseudomonadati</taxon>
        <taxon>Pseudomonadota</taxon>
        <taxon>Alphaproteobacteria</taxon>
        <taxon>Sphingomonadales</taxon>
        <taxon>Sphingomonadaceae</taxon>
        <taxon>Novosphingobium</taxon>
    </lineage>
</organism>
<dbReference type="PANTHER" id="PTHR11261">
    <property type="entry name" value="INTERPHOTORECEPTOR RETINOID-BINDING PROTEIN"/>
    <property type="match status" value="1"/>
</dbReference>
<dbReference type="InterPro" id="IPR005151">
    <property type="entry name" value="Tail-specific_protease"/>
</dbReference>
<dbReference type="CDD" id="cd07563">
    <property type="entry name" value="Peptidase_S41_IRBP"/>
    <property type="match status" value="1"/>
</dbReference>
<feature type="domain" description="Tail specific protease" evidence="2">
    <location>
        <begin position="87"/>
        <end position="330"/>
    </location>
</feature>
<dbReference type="Gene3D" id="3.30.750.44">
    <property type="match status" value="1"/>
</dbReference>
<dbReference type="RefSeq" id="WP_379487918.1">
    <property type="nucleotide sequence ID" value="NZ_JBHLWK010000015.1"/>
</dbReference>
<keyword evidence="3" id="KW-0378">Hydrolase</keyword>
<feature type="transmembrane region" description="Helical" evidence="1">
    <location>
        <begin position="7"/>
        <end position="27"/>
    </location>
</feature>
<dbReference type="InterPro" id="IPR029045">
    <property type="entry name" value="ClpP/crotonase-like_dom_sf"/>
</dbReference>
<dbReference type="SMART" id="SM00245">
    <property type="entry name" value="TSPc"/>
    <property type="match status" value="1"/>
</dbReference>
<accession>A0ABV6CXS1</accession>
<keyword evidence="1" id="KW-1133">Transmembrane helix</keyword>
<dbReference type="SUPFAM" id="SSF52096">
    <property type="entry name" value="ClpP/crotonase"/>
    <property type="match status" value="1"/>
</dbReference>
<keyword evidence="4" id="KW-1185">Reference proteome</keyword>
<keyword evidence="1" id="KW-0812">Transmembrane</keyword>
<keyword evidence="1" id="KW-0472">Membrane</keyword>
<protein>
    <submittedName>
        <fullName evidence="3">S41 family peptidase</fullName>
        <ecNumber evidence="3">3.4.-.-</ecNumber>
    </submittedName>
</protein>
<evidence type="ECO:0000256" key="1">
    <source>
        <dbReference type="SAM" id="Phobius"/>
    </source>
</evidence>
<dbReference type="EMBL" id="JBHLWK010000015">
    <property type="protein sequence ID" value="MFC0205187.1"/>
    <property type="molecule type" value="Genomic_DNA"/>
</dbReference>
<dbReference type="Gene3D" id="3.90.226.10">
    <property type="entry name" value="2-enoyl-CoA Hydratase, Chain A, domain 1"/>
    <property type="match status" value="1"/>
</dbReference>
<evidence type="ECO:0000313" key="3">
    <source>
        <dbReference type="EMBL" id="MFC0205187.1"/>
    </source>
</evidence>
<evidence type="ECO:0000259" key="2">
    <source>
        <dbReference type="SMART" id="SM00245"/>
    </source>
</evidence>
<sequence length="368" mass="38703">MPQQTSFYLAMTAGVAAAGVGAVLLAVPARSTPAQTCDAPPATDADAAACELAAKLERLYLDRETGARYAAALRDSVAAGRYASLSAEQAAAAITRDLQAVSPDGHLRVFPAGGPRPGAKGPPQGAEAPALEQAGWIAPGIAYLRMTMFPHDPAVTQAAARFMAEHATARALIFDLRTHRGGGVEQMDVILPWLFAEPTRLVTMETTLAAERELGSPVEGLASMRKLDDPAMVRREHWVTPNAESSLRGAQVYLLVGPRTASAAEHFAWAMKTTRRATLVGEPTAGANHFGGEIALAGGLAAFLPVGRTFDPVTGQDWEGTGVLPDLAVAKEVALERVLVELGLSAAQARALSQSHRPTLPMDRRPRG</sequence>